<keyword evidence="5" id="KW-0663">Pyridoxal phosphate</keyword>
<name>A0ABV5WEM9_9BACI</name>
<dbReference type="PANTHER" id="PTHR46383">
    <property type="entry name" value="ASPARTATE AMINOTRANSFERASE"/>
    <property type="match status" value="1"/>
</dbReference>
<dbReference type="Proteomes" id="UP001589609">
    <property type="component" value="Unassembled WGS sequence"/>
</dbReference>
<keyword evidence="3 7" id="KW-0032">Aminotransferase</keyword>
<gene>
    <name evidence="7" type="ORF">ACFFMS_10570</name>
</gene>
<dbReference type="InterPro" id="IPR015424">
    <property type="entry name" value="PyrdxlP-dep_Trfase"/>
</dbReference>
<proteinExistence type="inferred from homology"/>
<dbReference type="EMBL" id="JBHMAF010000047">
    <property type="protein sequence ID" value="MFB9758908.1"/>
    <property type="molecule type" value="Genomic_DNA"/>
</dbReference>
<reference evidence="7 8" key="1">
    <citation type="submission" date="2024-09" db="EMBL/GenBank/DDBJ databases">
        <authorList>
            <person name="Sun Q."/>
            <person name="Mori K."/>
        </authorList>
    </citation>
    <scope>NUCLEOTIDE SEQUENCE [LARGE SCALE GENOMIC DNA]</scope>
    <source>
        <strain evidence="7 8">JCM 11201</strain>
    </source>
</reference>
<evidence type="ECO:0000313" key="8">
    <source>
        <dbReference type="Proteomes" id="UP001589609"/>
    </source>
</evidence>
<dbReference type="SUPFAM" id="SSF53383">
    <property type="entry name" value="PLP-dependent transferases"/>
    <property type="match status" value="1"/>
</dbReference>
<evidence type="ECO:0000259" key="6">
    <source>
        <dbReference type="Pfam" id="PF00155"/>
    </source>
</evidence>
<dbReference type="InterPro" id="IPR015421">
    <property type="entry name" value="PyrdxlP-dep_Trfase_major"/>
</dbReference>
<dbReference type="InterPro" id="IPR004839">
    <property type="entry name" value="Aminotransferase_I/II_large"/>
</dbReference>
<accession>A0ABV5WEM9</accession>
<sequence length="434" mass="49118">MNSLAEKLNEVIQNENPSIYVMLSELGRKLYYPKGILSQSAEASQKAYRFNATIGIATEEDAPMHFQHIQSHFLDYAPEDIYPYAPPAGKQRLREVWKEKLLKDNPSLCNQSFGLPIVTSALTHGLSIAADLFADPQDCVLVPDKYWGNYQSIFQVRRGASLVIYKLFNENGRFHTSAFREVLLKQKTAGKAIVLLNFPNNPTGYTPHLNEVEEIISALSEAAQEGMNLVVILDDAYFGLFYEDSVKESLFGRLAGLHPRILPVKVDGATKENYVWGLRVGFITYASTSPAVLDALEQKTKGIIRGTISSSAHLSQTIILKSLESEEFDLEKHQKFKLMERRASKVKEVLRQEKYEKCWSYYPFNSGYFMCLKLKQVNAEELRIHLLDQYGVGVVAINSTDLRIAFSCVEEQDIEELFNLIYKGVKDLTESAVM</sequence>
<dbReference type="NCBIfam" id="NF006388">
    <property type="entry name" value="PRK08637.1"/>
    <property type="match status" value="1"/>
</dbReference>
<dbReference type="Pfam" id="PF00155">
    <property type="entry name" value="Aminotran_1_2"/>
    <property type="match status" value="1"/>
</dbReference>
<dbReference type="CDD" id="cd00609">
    <property type="entry name" value="AAT_like"/>
    <property type="match status" value="1"/>
</dbReference>
<dbReference type="InterPro" id="IPR050596">
    <property type="entry name" value="AspAT/PAT-like"/>
</dbReference>
<evidence type="ECO:0000313" key="7">
    <source>
        <dbReference type="EMBL" id="MFB9758908.1"/>
    </source>
</evidence>
<keyword evidence="4" id="KW-0808">Transferase</keyword>
<comment type="similarity">
    <text evidence="2">Belongs to the class-I pyridoxal-phosphate-dependent aminotransferase family.</text>
</comment>
<comment type="cofactor">
    <cofactor evidence="1">
        <name>pyridoxal 5'-phosphate</name>
        <dbReference type="ChEBI" id="CHEBI:597326"/>
    </cofactor>
</comment>
<feature type="domain" description="Aminotransferase class I/classII large" evidence="6">
    <location>
        <begin position="84"/>
        <end position="418"/>
    </location>
</feature>
<comment type="caution">
    <text evidence="7">The sequence shown here is derived from an EMBL/GenBank/DDBJ whole genome shotgun (WGS) entry which is preliminary data.</text>
</comment>
<organism evidence="7 8">
    <name type="scientific">Ectobacillus funiculus</name>
    <dbReference type="NCBI Taxonomy" id="137993"/>
    <lineage>
        <taxon>Bacteria</taxon>
        <taxon>Bacillati</taxon>
        <taxon>Bacillota</taxon>
        <taxon>Bacilli</taxon>
        <taxon>Bacillales</taxon>
        <taxon>Bacillaceae</taxon>
        <taxon>Ectobacillus</taxon>
    </lineage>
</organism>
<dbReference type="Gene3D" id="3.40.640.10">
    <property type="entry name" value="Type I PLP-dependent aspartate aminotransferase-like (Major domain)"/>
    <property type="match status" value="1"/>
</dbReference>
<evidence type="ECO:0000256" key="3">
    <source>
        <dbReference type="ARBA" id="ARBA00022576"/>
    </source>
</evidence>
<evidence type="ECO:0000256" key="2">
    <source>
        <dbReference type="ARBA" id="ARBA00007441"/>
    </source>
</evidence>
<keyword evidence="8" id="KW-1185">Reference proteome</keyword>
<protein>
    <submittedName>
        <fullName evidence="7">Aminotransferase class I/II-fold pyridoxal phosphate-dependent enzyme</fullName>
    </submittedName>
</protein>
<dbReference type="InterPro" id="IPR015422">
    <property type="entry name" value="PyrdxlP-dep_Trfase_small"/>
</dbReference>
<evidence type="ECO:0000256" key="4">
    <source>
        <dbReference type="ARBA" id="ARBA00022679"/>
    </source>
</evidence>
<dbReference type="PANTHER" id="PTHR46383:SF1">
    <property type="entry name" value="ASPARTATE AMINOTRANSFERASE"/>
    <property type="match status" value="1"/>
</dbReference>
<evidence type="ECO:0000256" key="1">
    <source>
        <dbReference type="ARBA" id="ARBA00001933"/>
    </source>
</evidence>
<evidence type="ECO:0000256" key="5">
    <source>
        <dbReference type="ARBA" id="ARBA00022898"/>
    </source>
</evidence>
<dbReference type="GO" id="GO:0008483">
    <property type="term" value="F:transaminase activity"/>
    <property type="evidence" value="ECO:0007669"/>
    <property type="project" value="UniProtKB-KW"/>
</dbReference>
<dbReference type="Gene3D" id="3.90.1150.10">
    <property type="entry name" value="Aspartate Aminotransferase, domain 1"/>
    <property type="match status" value="1"/>
</dbReference>
<dbReference type="RefSeq" id="WP_379949195.1">
    <property type="nucleotide sequence ID" value="NZ_JBHMAF010000047.1"/>
</dbReference>